<dbReference type="Pfam" id="PF12796">
    <property type="entry name" value="Ank_2"/>
    <property type="match status" value="1"/>
</dbReference>
<dbReference type="PROSITE" id="PS50088">
    <property type="entry name" value="ANK_REPEAT"/>
    <property type="match status" value="1"/>
</dbReference>
<dbReference type="SMART" id="SM00248">
    <property type="entry name" value="ANK"/>
    <property type="match status" value="1"/>
</dbReference>
<dbReference type="PROSITE" id="PS50297">
    <property type="entry name" value="ANK_REP_REGION"/>
    <property type="match status" value="1"/>
</dbReference>
<sequence length="239" mass="26932">MASRMSLQNLPVEIFNHIIESLVASVGIFKAVRLRSVNTRFNSAIWFAICTRQVIDIKDPAIPGLYLYMPTSLKGRILLSKSYSQEAIKEDKALFVIASTNQALDSLTQPNEQRRFEQHRMISEAVAAIGSYEISWLDRNGQEVSTEEVQTHNLISGAIVIGNLPLVQSLMGKISVNANVNRENPYFGRPLHTAAAWGRIEIVQYLLDHGADLNRFTGAQGEDNDDDWEHARLHSRHEY</sequence>
<reference evidence="2 3" key="1">
    <citation type="journal article" date="2016" name="BMC Genomics">
        <title>Comparative genomic and transcriptomic analyses of the Fuzhuan brick tea-fermentation fungus Aspergillus cristatus.</title>
        <authorList>
            <person name="Ge Y."/>
            <person name="Wang Y."/>
            <person name="Liu Y."/>
            <person name="Tan Y."/>
            <person name="Ren X."/>
            <person name="Zhang X."/>
            <person name="Hyde K.D."/>
            <person name="Liu Y."/>
            <person name="Liu Z."/>
        </authorList>
    </citation>
    <scope>NUCLEOTIDE SEQUENCE [LARGE SCALE GENOMIC DNA]</scope>
    <source>
        <strain evidence="2 3">GZAAS20.1005</strain>
    </source>
</reference>
<dbReference type="AlphaFoldDB" id="A0A1E3B2M8"/>
<evidence type="ECO:0000256" key="1">
    <source>
        <dbReference type="PROSITE-ProRule" id="PRU00023"/>
    </source>
</evidence>
<dbReference type="VEuPathDB" id="FungiDB:SI65_09413"/>
<evidence type="ECO:0000313" key="2">
    <source>
        <dbReference type="EMBL" id="ODM15174.1"/>
    </source>
</evidence>
<dbReference type="Proteomes" id="UP000094569">
    <property type="component" value="Unassembled WGS sequence"/>
</dbReference>
<dbReference type="InterPro" id="IPR002110">
    <property type="entry name" value="Ankyrin_rpt"/>
</dbReference>
<organism evidence="2 3">
    <name type="scientific">Aspergillus cristatus</name>
    <name type="common">Chinese Fuzhuan brick tea-fermentation fungus</name>
    <name type="synonym">Eurotium cristatum</name>
    <dbReference type="NCBI Taxonomy" id="573508"/>
    <lineage>
        <taxon>Eukaryota</taxon>
        <taxon>Fungi</taxon>
        <taxon>Dikarya</taxon>
        <taxon>Ascomycota</taxon>
        <taxon>Pezizomycotina</taxon>
        <taxon>Eurotiomycetes</taxon>
        <taxon>Eurotiomycetidae</taxon>
        <taxon>Eurotiales</taxon>
        <taxon>Aspergillaceae</taxon>
        <taxon>Aspergillus</taxon>
        <taxon>Aspergillus subgen. Aspergillus</taxon>
    </lineage>
</organism>
<proteinExistence type="predicted"/>
<protein>
    <submittedName>
        <fullName evidence="2">Uncharacterized protein</fullName>
    </submittedName>
</protein>
<gene>
    <name evidence="2" type="ORF">SI65_09413</name>
</gene>
<dbReference type="InterPro" id="IPR036770">
    <property type="entry name" value="Ankyrin_rpt-contain_sf"/>
</dbReference>
<keyword evidence="1" id="KW-0040">ANK repeat</keyword>
<keyword evidence="3" id="KW-1185">Reference proteome</keyword>
<dbReference type="SUPFAM" id="SSF48403">
    <property type="entry name" value="Ankyrin repeat"/>
    <property type="match status" value="1"/>
</dbReference>
<evidence type="ECO:0000313" key="3">
    <source>
        <dbReference type="Proteomes" id="UP000094569"/>
    </source>
</evidence>
<feature type="repeat" description="ANK" evidence="1">
    <location>
        <begin position="190"/>
        <end position="218"/>
    </location>
</feature>
<dbReference type="EMBL" id="JXNT01000018">
    <property type="protein sequence ID" value="ODM15174.1"/>
    <property type="molecule type" value="Genomic_DNA"/>
</dbReference>
<accession>A0A1E3B2M8</accession>
<dbReference type="OrthoDB" id="341259at2759"/>
<name>A0A1E3B2M8_ASPCR</name>
<comment type="caution">
    <text evidence="2">The sequence shown here is derived from an EMBL/GenBank/DDBJ whole genome shotgun (WGS) entry which is preliminary data.</text>
</comment>
<dbReference type="Gene3D" id="1.25.40.20">
    <property type="entry name" value="Ankyrin repeat-containing domain"/>
    <property type="match status" value="1"/>
</dbReference>